<proteinExistence type="predicted"/>
<reference evidence="2" key="1">
    <citation type="submission" date="2016-10" db="EMBL/GenBank/DDBJ databases">
        <authorList>
            <person name="Varghese N."/>
            <person name="Submissions S."/>
        </authorList>
    </citation>
    <scope>NUCLEOTIDE SEQUENCE [LARGE SCALE GENOMIC DNA]</scope>
    <source>
        <strain evidence="2">LP51</strain>
    </source>
</reference>
<dbReference type="STRING" id="1436961.SAMN05421739_106238"/>
<protein>
    <submittedName>
        <fullName evidence="1">Type I phosphodiesterase / nucleotide pyrophosphatase</fullName>
    </submittedName>
</protein>
<evidence type="ECO:0000313" key="1">
    <source>
        <dbReference type="EMBL" id="SFH16919.1"/>
    </source>
</evidence>
<dbReference type="AlphaFoldDB" id="A0A1I2XV21"/>
<dbReference type="Gene3D" id="3.40.720.10">
    <property type="entry name" value="Alkaline Phosphatase, subunit A"/>
    <property type="match status" value="1"/>
</dbReference>
<name>A0A1I2XV21_9BACT</name>
<accession>A0A1I2XV21</accession>
<dbReference type="Proteomes" id="UP000198724">
    <property type="component" value="Unassembled WGS sequence"/>
</dbReference>
<evidence type="ECO:0000313" key="2">
    <source>
        <dbReference type="Proteomes" id="UP000198724"/>
    </source>
</evidence>
<feature type="non-terminal residue" evidence="1">
    <location>
        <position position="159"/>
    </location>
</feature>
<dbReference type="Pfam" id="PF01663">
    <property type="entry name" value="Phosphodiest"/>
    <property type="match status" value="1"/>
</dbReference>
<sequence length="159" mass="17647">MFVSGLILILILILRNPSSRPVIEILNMSSTKKVLKSLLLLLCLFSVESAWAQAAKRKALFIMVDGIAADVLEKQRTPNMDRIAAAGGYARAYVGGEKDGYSQTPTISAVGYNSMLTGTWVNKHNVWGNAIKAPNYHYWTIFRHLKAQYPEKKIGVFSS</sequence>
<organism evidence="1 2">
    <name type="scientific">Pontibacter chinhatensis</name>
    <dbReference type="NCBI Taxonomy" id="1436961"/>
    <lineage>
        <taxon>Bacteria</taxon>
        <taxon>Pseudomonadati</taxon>
        <taxon>Bacteroidota</taxon>
        <taxon>Cytophagia</taxon>
        <taxon>Cytophagales</taxon>
        <taxon>Hymenobacteraceae</taxon>
        <taxon>Pontibacter</taxon>
    </lineage>
</organism>
<dbReference type="SUPFAM" id="SSF53649">
    <property type="entry name" value="Alkaline phosphatase-like"/>
    <property type="match status" value="1"/>
</dbReference>
<dbReference type="EMBL" id="FOOT01000006">
    <property type="protein sequence ID" value="SFH16919.1"/>
    <property type="molecule type" value="Genomic_DNA"/>
</dbReference>
<dbReference type="InterPro" id="IPR017850">
    <property type="entry name" value="Alkaline_phosphatase_core_sf"/>
</dbReference>
<gene>
    <name evidence="1" type="ORF">SAMN05421739_106238</name>
</gene>
<keyword evidence="2" id="KW-1185">Reference proteome</keyword>
<dbReference type="InterPro" id="IPR002591">
    <property type="entry name" value="Phosphodiest/P_Trfase"/>
</dbReference>